<protein>
    <submittedName>
        <fullName evidence="2">Uncharacterized protein</fullName>
    </submittedName>
</protein>
<evidence type="ECO:0000313" key="2">
    <source>
        <dbReference type="EMBL" id="GKT24156.1"/>
    </source>
</evidence>
<dbReference type="Proteomes" id="UP001057375">
    <property type="component" value="Unassembled WGS sequence"/>
</dbReference>
<dbReference type="EMBL" id="BQXS01012507">
    <property type="protein sequence ID" value="GKT24156.1"/>
    <property type="molecule type" value="Genomic_DNA"/>
</dbReference>
<feature type="region of interest" description="Disordered" evidence="1">
    <location>
        <begin position="22"/>
        <end position="87"/>
    </location>
</feature>
<reference evidence="2" key="1">
    <citation type="submission" date="2022-03" db="EMBL/GenBank/DDBJ databases">
        <title>Draft genome sequence of Aduncisulcus paluster, a free-living microaerophilic Fornicata.</title>
        <authorList>
            <person name="Yuyama I."/>
            <person name="Kume K."/>
            <person name="Tamura T."/>
            <person name="Inagaki Y."/>
            <person name="Hashimoto T."/>
        </authorList>
    </citation>
    <scope>NUCLEOTIDE SEQUENCE</scope>
    <source>
        <strain evidence="2">NY0171</strain>
    </source>
</reference>
<evidence type="ECO:0000256" key="1">
    <source>
        <dbReference type="SAM" id="MobiDB-lite"/>
    </source>
</evidence>
<feature type="region of interest" description="Disordered" evidence="1">
    <location>
        <begin position="112"/>
        <end position="137"/>
    </location>
</feature>
<comment type="caution">
    <text evidence="2">The sequence shown here is derived from an EMBL/GenBank/DDBJ whole genome shotgun (WGS) entry which is preliminary data.</text>
</comment>
<sequence length="162" mass="17814">MAQYQSLKSEYLALADATGQTGTLGGRDFSSKSLERRGLRPLDHDSVARTEQMIHRWEGEEEEMRGESGVGTTDGGSRSRSILTAHGGSLVNARKKTIFGGAGMSDELMLKSMQQTKKTSRQGQDRTSRGTPEFSRLKLDDLSTKEFTRVKPLSPAIASKLY</sequence>
<proteinExistence type="predicted"/>
<organism evidence="2 3">
    <name type="scientific">Aduncisulcus paluster</name>
    <dbReference type="NCBI Taxonomy" id="2918883"/>
    <lineage>
        <taxon>Eukaryota</taxon>
        <taxon>Metamonada</taxon>
        <taxon>Carpediemonas-like organisms</taxon>
        <taxon>Aduncisulcus</taxon>
    </lineage>
</organism>
<accession>A0ABQ5K057</accession>
<feature type="compositionally biased region" description="Basic and acidic residues" evidence="1">
    <location>
        <begin position="29"/>
        <end position="58"/>
    </location>
</feature>
<gene>
    <name evidence="2" type="ORF">ADUPG1_012646</name>
</gene>
<evidence type="ECO:0000313" key="3">
    <source>
        <dbReference type="Proteomes" id="UP001057375"/>
    </source>
</evidence>
<keyword evidence="3" id="KW-1185">Reference proteome</keyword>
<name>A0ABQ5K057_9EUKA</name>